<dbReference type="Pfam" id="PF11333">
    <property type="entry name" value="DUF3135"/>
    <property type="match status" value="1"/>
</dbReference>
<sequence length="115" mass="13073">MQTLPSFDELKVMAEQAPEELESLRLSMSEDIINNASTEMQPRLRAQMSHINQVIAKGKNPNHTNILLMAELQIQLKRFAQALNAPETLTEHQAEIMPFSRPTAQHDAPTKRLKE</sequence>
<evidence type="ECO:0000256" key="1">
    <source>
        <dbReference type="SAM" id="MobiDB-lite"/>
    </source>
</evidence>
<accession>A0A3S4TK93</accession>
<dbReference type="AlphaFoldDB" id="A0A3S4TK93"/>
<proteinExistence type="predicted"/>
<evidence type="ECO:0000313" key="2">
    <source>
        <dbReference type="EMBL" id="RWX54473.1"/>
    </source>
</evidence>
<dbReference type="Proteomes" id="UP000287563">
    <property type="component" value="Unassembled WGS sequence"/>
</dbReference>
<name>A0A3S4TK93_9GAMM</name>
<keyword evidence="3" id="KW-1185">Reference proteome</keyword>
<dbReference type="OrthoDB" id="5917239at2"/>
<evidence type="ECO:0000313" key="3">
    <source>
        <dbReference type="Proteomes" id="UP000287563"/>
    </source>
</evidence>
<protein>
    <submittedName>
        <fullName evidence="2">DUF3135 domain-containing protein</fullName>
    </submittedName>
</protein>
<gene>
    <name evidence="2" type="ORF">EDI28_17355</name>
</gene>
<dbReference type="EMBL" id="RJLM01000007">
    <property type="protein sequence ID" value="RWX54473.1"/>
    <property type="molecule type" value="Genomic_DNA"/>
</dbReference>
<reference evidence="2 3" key="1">
    <citation type="submission" date="2018-11" db="EMBL/GenBank/DDBJ databases">
        <title>Photobacterium sp. BEI247 sp. nov., a marine bacterium isolated from Yongle Blue Hole in the South China Sea.</title>
        <authorList>
            <person name="Wang X."/>
        </authorList>
    </citation>
    <scope>NUCLEOTIDE SEQUENCE [LARGE SCALE GENOMIC DNA]</scope>
    <source>
        <strain evidence="3">BEI247</strain>
    </source>
</reference>
<dbReference type="RefSeq" id="WP_128785117.1">
    <property type="nucleotide sequence ID" value="NZ_JAKJSG010000013.1"/>
</dbReference>
<feature type="region of interest" description="Disordered" evidence="1">
    <location>
        <begin position="94"/>
        <end position="115"/>
    </location>
</feature>
<comment type="caution">
    <text evidence="2">The sequence shown here is derived from an EMBL/GenBank/DDBJ whole genome shotgun (WGS) entry which is preliminary data.</text>
</comment>
<dbReference type="InterPro" id="IPR021482">
    <property type="entry name" value="DUF3135"/>
</dbReference>
<organism evidence="2 3">
    <name type="scientific">Photobacterium chitinilyticum</name>
    <dbReference type="NCBI Taxonomy" id="2485123"/>
    <lineage>
        <taxon>Bacteria</taxon>
        <taxon>Pseudomonadati</taxon>
        <taxon>Pseudomonadota</taxon>
        <taxon>Gammaproteobacteria</taxon>
        <taxon>Vibrionales</taxon>
        <taxon>Vibrionaceae</taxon>
        <taxon>Photobacterium</taxon>
    </lineage>
</organism>